<dbReference type="STRING" id="192814.GCA_900166575_00524"/>
<comment type="caution">
    <text evidence="1">The sequence shown here is derived from an EMBL/GenBank/DDBJ whole genome shotgun (WGS) entry which is preliminary data.</text>
</comment>
<name>A0A4Z0H1B5_9BACI</name>
<proteinExistence type="predicted"/>
<dbReference type="EMBL" id="SRJC01000001">
    <property type="protein sequence ID" value="TGB03647.1"/>
    <property type="molecule type" value="Genomic_DNA"/>
</dbReference>
<keyword evidence="2" id="KW-1185">Reference proteome</keyword>
<dbReference type="Proteomes" id="UP000297982">
    <property type="component" value="Unassembled WGS sequence"/>
</dbReference>
<gene>
    <name evidence="1" type="ORF">E4663_01185</name>
</gene>
<reference evidence="1 2" key="1">
    <citation type="journal article" date="2003" name="Int. J. Syst. Evol. Microbiol.">
        <title>Halobacillus salinus sp. nov., isolated from a salt lake on the coast of the East Sea in Korea.</title>
        <authorList>
            <person name="Yoon J.H."/>
            <person name="Kang K.H."/>
            <person name="Park Y.H."/>
        </authorList>
    </citation>
    <scope>NUCLEOTIDE SEQUENCE [LARGE SCALE GENOMIC DNA]</scope>
    <source>
        <strain evidence="1 2">HSL-3</strain>
    </source>
</reference>
<evidence type="ECO:0000313" key="2">
    <source>
        <dbReference type="Proteomes" id="UP000297982"/>
    </source>
</evidence>
<dbReference type="RefSeq" id="WP_135326372.1">
    <property type="nucleotide sequence ID" value="NZ_SRJC01000001.1"/>
</dbReference>
<dbReference type="AlphaFoldDB" id="A0A4Z0H1B5"/>
<organism evidence="1 2">
    <name type="scientific">Halobacillus salinus</name>
    <dbReference type="NCBI Taxonomy" id="192814"/>
    <lineage>
        <taxon>Bacteria</taxon>
        <taxon>Bacillati</taxon>
        <taxon>Bacillota</taxon>
        <taxon>Bacilli</taxon>
        <taxon>Bacillales</taxon>
        <taxon>Bacillaceae</taxon>
        <taxon>Halobacillus</taxon>
    </lineage>
</organism>
<accession>A0A4Z0H1B5</accession>
<evidence type="ECO:0000313" key="1">
    <source>
        <dbReference type="EMBL" id="TGB03647.1"/>
    </source>
</evidence>
<protein>
    <submittedName>
        <fullName evidence="1">Uncharacterized protein</fullName>
    </submittedName>
</protein>
<sequence>MSILLDLLNLAVYTPFLNVDEEDIGRNMKYLKKHHWFRSYLEDEKYREIIIHHKEVRQCIGKFNRDQLHKSSYQKKCQRKLYKVLQKGC</sequence>